<dbReference type="EMBL" id="JBHSDJ010000120">
    <property type="protein sequence ID" value="MFC4248335.1"/>
    <property type="molecule type" value="Genomic_DNA"/>
</dbReference>
<dbReference type="RefSeq" id="WP_246976158.1">
    <property type="nucleotide sequence ID" value="NZ_CP095398.1"/>
</dbReference>
<dbReference type="Pfam" id="PF26436">
    <property type="entry name" value="DUF8119"/>
    <property type="match status" value="1"/>
</dbReference>
<feature type="domain" description="DUF8119" evidence="2">
    <location>
        <begin position="8"/>
        <end position="70"/>
    </location>
</feature>
<feature type="transmembrane region" description="Helical" evidence="1">
    <location>
        <begin position="45"/>
        <end position="62"/>
    </location>
</feature>
<proteinExistence type="predicted"/>
<evidence type="ECO:0000313" key="4">
    <source>
        <dbReference type="Proteomes" id="UP001595821"/>
    </source>
</evidence>
<evidence type="ECO:0000256" key="1">
    <source>
        <dbReference type="SAM" id="Phobius"/>
    </source>
</evidence>
<evidence type="ECO:0000259" key="2">
    <source>
        <dbReference type="Pfam" id="PF26436"/>
    </source>
</evidence>
<keyword evidence="1" id="KW-0472">Membrane</keyword>
<keyword evidence="1" id="KW-1133">Transmembrane helix</keyword>
<accession>A0ABD5P1Z9</accession>
<reference evidence="3 4" key="1">
    <citation type="journal article" date="2014" name="Int. J. Syst. Evol. Microbiol.">
        <title>Complete genome sequence of Corynebacterium casei LMG S-19264T (=DSM 44701T), isolated from a smear-ripened cheese.</title>
        <authorList>
            <consortium name="US DOE Joint Genome Institute (JGI-PGF)"/>
            <person name="Walter F."/>
            <person name="Albersmeier A."/>
            <person name="Kalinowski J."/>
            <person name="Ruckert C."/>
        </authorList>
    </citation>
    <scope>NUCLEOTIDE SEQUENCE [LARGE SCALE GENOMIC DNA]</scope>
    <source>
        <strain evidence="3 4">IBRC-M 10912</strain>
    </source>
</reference>
<evidence type="ECO:0000313" key="3">
    <source>
        <dbReference type="EMBL" id="MFC4248335.1"/>
    </source>
</evidence>
<feature type="transmembrane region" description="Helical" evidence="1">
    <location>
        <begin position="21"/>
        <end position="39"/>
    </location>
</feature>
<keyword evidence="1" id="KW-0812">Transmembrane</keyword>
<dbReference type="AlphaFoldDB" id="A0ABD5P1Z9"/>
<dbReference type="InterPro" id="IPR058432">
    <property type="entry name" value="DUF8119"/>
</dbReference>
<organism evidence="3 4">
    <name type="scientific">Natribaculum luteum</name>
    <dbReference type="NCBI Taxonomy" id="1586232"/>
    <lineage>
        <taxon>Archaea</taxon>
        <taxon>Methanobacteriati</taxon>
        <taxon>Methanobacteriota</taxon>
        <taxon>Stenosarchaea group</taxon>
        <taxon>Halobacteria</taxon>
        <taxon>Halobacteriales</taxon>
        <taxon>Natrialbaceae</taxon>
        <taxon>Natribaculum</taxon>
    </lineage>
</organism>
<comment type="caution">
    <text evidence="3">The sequence shown here is derived from an EMBL/GenBank/DDBJ whole genome shotgun (WGS) entry which is preliminary data.</text>
</comment>
<sequence length="72" mass="8783">MTDRDDPLERTYAYYRLNRKHVLRDVSVALLWTGAVAYMIDQLDWPIWSFFVIYFGMWYLYLQVIPSWNALD</sequence>
<gene>
    <name evidence="3" type="ORF">ACFOZ7_15585</name>
</gene>
<dbReference type="GeneID" id="71855963"/>
<dbReference type="Proteomes" id="UP001595821">
    <property type="component" value="Unassembled WGS sequence"/>
</dbReference>
<protein>
    <recommendedName>
        <fullName evidence="2">DUF8119 domain-containing protein</fullName>
    </recommendedName>
</protein>
<name>A0ABD5P1Z9_9EURY</name>